<organism evidence="2 3">
    <name type="scientific">Shimazuella alba</name>
    <dbReference type="NCBI Taxonomy" id="2690964"/>
    <lineage>
        <taxon>Bacteria</taxon>
        <taxon>Bacillati</taxon>
        <taxon>Bacillota</taxon>
        <taxon>Bacilli</taxon>
        <taxon>Bacillales</taxon>
        <taxon>Thermoactinomycetaceae</taxon>
        <taxon>Shimazuella</taxon>
    </lineage>
</organism>
<dbReference type="EMBL" id="WUUL01000021">
    <property type="protein sequence ID" value="MXQ55890.1"/>
    <property type="molecule type" value="Genomic_DNA"/>
</dbReference>
<protein>
    <recommendedName>
        <fullName evidence="4">DUF5668 domain-containing protein</fullName>
    </recommendedName>
</protein>
<feature type="transmembrane region" description="Helical" evidence="1">
    <location>
        <begin position="56"/>
        <end position="76"/>
    </location>
</feature>
<comment type="caution">
    <text evidence="2">The sequence shown here is derived from an EMBL/GenBank/DDBJ whole genome shotgun (WGS) entry which is preliminary data.</text>
</comment>
<evidence type="ECO:0008006" key="4">
    <source>
        <dbReference type="Google" id="ProtNLM"/>
    </source>
</evidence>
<feature type="transmembrane region" description="Helical" evidence="1">
    <location>
        <begin position="107"/>
        <end position="124"/>
    </location>
</feature>
<dbReference type="RefSeq" id="WP_160803242.1">
    <property type="nucleotide sequence ID" value="NZ_WUUL01000021.1"/>
</dbReference>
<evidence type="ECO:0000256" key="1">
    <source>
        <dbReference type="SAM" id="Phobius"/>
    </source>
</evidence>
<accession>A0A6I4W0X0</accession>
<dbReference type="Proteomes" id="UP000430692">
    <property type="component" value="Unassembled WGS sequence"/>
</dbReference>
<evidence type="ECO:0000313" key="3">
    <source>
        <dbReference type="Proteomes" id="UP000430692"/>
    </source>
</evidence>
<feature type="transmembrane region" description="Helical" evidence="1">
    <location>
        <begin position="5"/>
        <end position="24"/>
    </location>
</feature>
<keyword evidence="1" id="KW-0472">Membrane</keyword>
<keyword evidence="1" id="KW-0812">Transmembrane</keyword>
<feature type="transmembrane region" description="Helical" evidence="1">
    <location>
        <begin position="30"/>
        <end position="49"/>
    </location>
</feature>
<keyword evidence="1" id="KW-1133">Transmembrane helix</keyword>
<name>A0A6I4W0X0_9BACL</name>
<reference evidence="2 3" key="1">
    <citation type="submission" date="2019-12" db="EMBL/GenBank/DDBJ databases">
        <title>Whole-genome analyses of novel actinobacteria.</title>
        <authorList>
            <person name="Sahin N."/>
            <person name="Saygin H."/>
        </authorList>
    </citation>
    <scope>NUCLEOTIDE SEQUENCE [LARGE SCALE GENOMIC DNA]</scope>
    <source>
        <strain evidence="2 3">KC615</strain>
    </source>
</reference>
<dbReference type="AlphaFoldDB" id="A0A6I4W0X0"/>
<gene>
    <name evidence="2" type="ORF">GSM42_19605</name>
</gene>
<proteinExistence type="predicted"/>
<evidence type="ECO:0000313" key="2">
    <source>
        <dbReference type="EMBL" id="MXQ55890.1"/>
    </source>
</evidence>
<feature type="transmembrane region" description="Helical" evidence="1">
    <location>
        <begin position="130"/>
        <end position="154"/>
    </location>
</feature>
<feature type="transmembrane region" description="Helical" evidence="1">
    <location>
        <begin position="82"/>
        <end position="100"/>
    </location>
</feature>
<keyword evidence="3" id="KW-1185">Reference proteome</keyword>
<sequence>MQNRVIGFFLVIMGAILLIVEADWANLHSFLSWSFILFVVGIFLIFFSFLQKQSHLTLLGGIFATIGISVWGFQYVEQWPRHWSIIVIMIGVTLMLQYILNQNNITLVIGIVLLLSGVFAWPGLKEITYLAPIATFTNVYWPIFIVGLGAIFIIKK</sequence>